<dbReference type="GO" id="GO:0008270">
    <property type="term" value="F:zinc ion binding"/>
    <property type="evidence" value="ECO:0007669"/>
    <property type="project" value="UniProtKB-KW"/>
</dbReference>
<reference evidence="4 5" key="1">
    <citation type="submission" date="2020-01" db="EMBL/GenBank/DDBJ databases">
        <authorList>
            <consortium name="DOE Joint Genome Institute"/>
            <person name="Haridas S."/>
            <person name="Albert R."/>
            <person name="Binder M."/>
            <person name="Bloem J."/>
            <person name="Labutti K."/>
            <person name="Salamov A."/>
            <person name="Andreopoulos B."/>
            <person name="Baker S.E."/>
            <person name="Barry K."/>
            <person name="Bills G."/>
            <person name="Bluhm B.H."/>
            <person name="Cannon C."/>
            <person name="Castanera R."/>
            <person name="Culley D.E."/>
            <person name="Daum C."/>
            <person name="Ezra D."/>
            <person name="Gonzalez J.B."/>
            <person name="Henrissat B."/>
            <person name="Kuo A."/>
            <person name="Liang C."/>
            <person name="Lipzen A."/>
            <person name="Lutzoni F."/>
            <person name="Magnuson J."/>
            <person name="Mondo S."/>
            <person name="Nolan M."/>
            <person name="Ohm R."/>
            <person name="Pangilinan J."/>
            <person name="Park H.-J.H."/>
            <person name="Ramirez L."/>
            <person name="Alfaro M."/>
            <person name="Sun H."/>
            <person name="Tritt A."/>
            <person name="Yoshinaga Y."/>
            <person name="Zwiers L.-H.L."/>
            <person name="Turgeon B.G."/>
            <person name="Goodwin S.B."/>
            <person name="Spatafora J.W."/>
            <person name="Crous P.W."/>
            <person name="Grigoriev I.V."/>
        </authorList>
    </citation>
    <scope>NUCLEOTIDE SEQUENCE [LARGE SCALE GENOMIC DNA]</scope>
    <source>
        <strain evidence="4 5">CBS 611.86</strain>
    </source>
</reference>
<feature type="compositionally biased region" description="Basic and acidic residues" evidence="2">
    <location>
        <begin position="1034"/>
        <end position="1049"/>
    </location>
</feature>
<evidence type="ECO:0000259" key="3">
    <source>
        <dbReference type="PROSITE" id="PS50103"/>
    </source>
</evidence>
<dbReference type="PROSITE" id="PS50103">
    <property type="entry name" value="ZF_C3H1"/>
    <property type="match status" value="1"/>
</dbReference>
<keyword evidence="1" id="KW-0863">Zinc-finger</keyword>
<feature type="compositionally biased region" description="Low complexity" evidence="2">
    <location>
        <begin position="961"/>
        <end position="970"/>
    </location>
</feature>
<feature type="domain" description="C3H1-type" evidence="3">
    <location>
        <begin position="649"/>
        <end position="677"/>
    </location>
</feature>
<proteinExistence type="predicted"/>
<keyword evidence="1" id="KW-0862">Zinc</keyword>
<feature type="region of interest" description="Disordered" evidence="2">
    <location>
        <begin position="939"/>
        <end position="1049"/>
    </location>
</feature>
<keyword evidence="1" id="KW-0479">Metal-binding</keyword>
<comment type="caution">
    <text evidence="4">The sequence shown here is derived from an EMBL/GenBank/DDBJ whole genome shotgun (WGS) entry which is preliminary data.</text>
</comment>
<feature type="compositionally biased region" description="Polar residues" evidence="2">
    <location>
        <begin position="747"/>
        <end position="777"/>
    </location>
</feature>
<evidence type="ECO:0000313" key="4">
    <source>
        <dbReference type="EMBL" id="KAF2870384.1"/>
    </source>
</evidence>
<dbReference type="AlphaFoldDB" id="A0A7C8MIV7"/>
<feature type="compositionally biased region" description="Basic residues" evidence="2">
    <location>
        <begin position="1013"/>
        <end position="1024"/>
    </location>
</feature>
<protein>
    <recommendedName>
        <fullName evidence="3">C3H1-type domain-containing protein</fullName>
    </recommendedName>
</protein>
<organism evidence="4 5">
    <name type="scientific">Massariosphaeria phaeospora</name>
    <dbReference type="NCBI Taxonomy" id="100035"/>
    <lineage>
        <taxon>Eukaryota</taxon>
        <taxon>Fungi</taxon>
        <taxon>Dikarya</taxon>
        <taxon>Ascomycota</taxon>
        <taxon>Pezizomycotina</taxon>
        <taxon>Dothideomycetes</taxon>
        <taxon>Pleosporomycetidae</taxon>
        <taxon>Pleosporales</taxon>
        <taxon>Pleosporales incertae sedis</taxon>
        <taxon>Massariosphaeria</taxon>
    </lineage>
</organism>
<evidence type="ECO:0000256" key="2">
    <source>
        <dbReference type="SAM" id="MobiDB-lite"/>
    </source>
</evidence>
<evidence type="ECO:0000256" key="1">
    <source>
        <dbReference type="PROSITE-ProRule" id="PRU00723"/>
    </source>
</evidence>
<dbReference type="OrthoDB" id="3797741at2759"/>
<feature type="compositionally biased region" description="Gly residues" evidence="2">
    <location>
        <begin position="942"/>
        <end position="960"/>
    </location>
</feature>
<feature type="zinc finger region" description="C3H1-type" evidence="1">
    <location>
        <begin position="649"/>
        <end position="677"/>
    </location>
</feature>
<evidence type="ECO:0000313" key="5">
    <source>
        <dbReference type="Proteomes" id="UP000481861"/>
    </source>
</evidence>
<name>A0A7C8MIV7_9PLEO</name>
<feature type="compositionally biased region" description="Basic residues" evidence="2">
    <location>
        <begin position="982"/>
        <end position="994"/>
    </location>
</feature>
<feature type="region of interest" description="Disordered" evidence="2">
    <location>
        <begin position="730"/>
        <end position="777"/>
    </location>
</feature>
<dbReference type="Proteomes" id="UP000481861">
    <property type="component" value="Unassembled WGS sequence"/>
</dbReference>
<feature type="compositionally biased region" description="Gly residues" evidence="2">
    <location>
        <begin position="971"/>
        <end position="980"/>
    </location>
</feature>
<keyword evidence="5" id="KW-1185">Reference proteome</keyword>
<accession>A0A7C8MIV7</accession>
<gene>
    <name evidence="4" type="ORF">BDV95DRAFT_80216</name>
</gene>
<sequence length="1049" mass="119549">MDTTDAIAGCMDEIKSIVRVLETWRQLEPQERIWVSKRKPAELPPLDPGLQDHRSAESVIATFVVDYLRRADMIEVLAWFWNQIRVELKGVILANNRDKFLNIFYNNILEPSLTVFEALTTVGGKVCPLYQQEARNLPWDTAALISIHKRVRKRVPREEDAIRVCRGIQKIVTVLRTEPQVDPSECQSETSVPTNVESGLGIRQDERFDWRCLEIKQLWSANVGFLRDIVDEKQSIAGLDDEKTEQLSQFITMLHDLIGPLHEIIRDIDSHEEIDREISKAQEERNQIWLDITAFREELMSLQAQERPTEDCETALKAMMTTLEDANHKVALSRPRNMKRRLLLEATAVDVKMLSGVLFAMTLMPNSIVTNPLRRIIHTLCYTDPPEPFEIADHHLRTEAFRIVDVCADLQAEVQDPFPSDIRKTLLDKLKDLYTGLWSSSDRASVRLLICEAPLEEIQEAAHEVKMRYNALVKAQNNSKLMLAYGVLLQDLDHRADVLRNISEESSEDDDSDDEQKDIAECEERIVKRPVEFNRNLDFDAPENILTDEERERKEFLLLTGETSVVEIQKMTTVLERYIRQYHSKESGRDPVRKQRYKYMAYKLARHLNSYISTNLAKCKDIIWKHVNWQHARSVADRFVKDDLHMVQGFKEKLCIKVNTPQGCKFGKRCYFSHRAEGKMCREPEGKCPRTDCAYVHGEAPILFKHSSAAEVGKEYPDEDEVPQAMAADHMPQDTPKAPVQHRTPQHNRNAPVQKQTPRNNMDTPVQDQTPQHNLDTPAQDQTQVQMQALMALAMKIPMMLPPSNSNFGMPQNIAQQPYSGAGGHFPPHRTQHFQNQQVGPGPMRFNTMQPGYVQDGNGYVHYQQGPFAQNNGFMSAQVPGQRASQIHFKNQFNGHNGFQQDNNGYDHYQQEPLVQNNGFMGAQVPGQRASQIHVENQFSGGHNGFQQGNGMGGQHGYGNGHNSHNNQNSRGGGGGGGSRGNKSRYKGRSKWKHAAFQDDDIGPKARPQSAPKHLRNNGSRKRAHGQDSEDQPDSAREPKRRCRGEDSD</sequence>
<dbReference type="InterPro" id="IPR000571">
    <property type="entry name" value="Znf_CCCH"/>
</dbReference>
<dbReference type="EMBL" id="JAADJZ010000014">
    <property type="protein sequence ID" value="KAF2870384.1"/>
    <property type="molecule type" value="Genomic_DNA"/>
</dbReference>